<keyword evidence="8" id="KW-1185">Reference proteome</keyword>
<dbReference type="InterPro" id="IPR036864">
    <property type="entry name" value="Zn2-C6_fun-type_DNA-bd_sf"/>
</dbReference>
<feature type="domain" description="Zn(2)-C6 fungal-type" evidence="6">
    <location>
        <begin position="34"/>
        <end position="64"/>
    </location>
</feature>
<dbReference type="GO" id="GO:0008270">
    <property type="term" value="F:zinc ion binding"/>
    <property type="evidence" value="ECO:0007669"/>
    <property type="project" value="InterPro"/>
</dbReference>
<dbReference type="Pfam" id="PF00172">
    <property type="entry name" value="Zn_clus"/>
    <property type="match status" value="1"/>
</dbReference>
<reference evidence="7" key="2">
    <citation type="submission" date="2023-05" db="EMBL/GenBank/DDBJ databases">
        <authorList>
            <consortium name="Lawrence Berkeley National Laboratory"/>
            <person name="Steindorff A."/>
            <person name="Hensen N."/>
            <person name="Bonometti L."/>
            <person name="Westerberg I."/>
            <person name="Brannstrom I.O."/>
            <person name="Guillou S."/>
            <person name="Cros-Aarteil S."/>
            <person name="Calhoun S."/>
            <person name="Haridas S."/>
            <person name="Kuo A."/>
            <person name="Mondo S."/>
            <person name="Pangilinan J."/>
            <person name="Riley R."/>
            <person name="Labutti K."/>
            <person name="Andreopoulos B."/>
            <person name="Lipzen A."/>
            <person name="Chen C."/>
            <person name="Yanf M."/>
            <person name="Daum C."/>
            <person name="Ng V."/>
            <person name="Clum A."/>
            <person name="Ohm R."/>
            <person name="Martin F."/>
            <person name="Silar P."/>
            <person name="Natvig D."/>
            <person name="Lalanne C."/>
            <person name="Gautier V."/>
            <person name="Ament-Velasquez S.L."/>
            <person name="Kruys A."/>
            <person name="Hutchinson M.I."/>
            <person name="Powell A.J."/>
            <person name="Barry K."/>
            <person name="Miller A.N."/>
            <person name="Grigoriev I.V."/>
            <person name="Debuchy R."/>
            <person name="Gladieux P."/>
            <person name="Thoren M.H."/>
            <person name="Johannesson H."/>
        </authorList>
    </citation>
    <scope>NUCLEOTIDE SEQUENCE</scope>
    <source>
        <strain evidence="7">PSN243</strain>
    </source>
</reference>
<organism evidence="7 8">
    <name type="scientific">Podospora aff. communis PSN243</name>
    <dbReference type="NCBI Taxonomy" id="3040156"/>
    <lineage>
        <taxon>Eukaryota</taxon>
        <taxon>Fungi</taxon>
        <taxon>Dikarya</taxon>
        <taxon>Ascomycota</taxon>
        <taxon>Pezizomycotina</taxon>
        <taxon>Sordariomycetes</taxon>
        <taxon>Sordariomycetidae</taxon>
        <taxon>Sordariales</taxon>
        <taxon>Podosporaceae</taxon>
        <taxon>Podospora</taxon>
    </lineage>
</organism>
<keyword evidence="4" id="KW-0539">Nucleus</keyword>
<name>A0AAV9GFI5_9PEZI</name>
<dbReference type="PRINTS" id="PR00755">
    <property type="entry name" value="AFLATOXINBRP"/>
</dbReference>
<reference evidence="7" key="1">
    <citation type="journal article" date="2023" name="Mol. Phylogenet. Evol.">
        <title>Genome-scale phylogeny and comparative genomics of the fungal order Sordariales.</title>
        <authorList>
            <person name="Hensen N."/>
            <person name="Bonometti L."/>
            <person name="Westerberg I."/>
            <person name="Brannstrom I.O."/>
            <person name="Guillou S."/>
            <person name="Cros-Aarteil S."/>
            <person name="Calhoun S."/>
            <person name="Haridas S."/>
            <person name="Kuo A."/>
            <person name="Mondo S."/>
            <person name="Pangilinan J."/>
            <person name="Riley R."/>
            <person name="LaButti K."/>
            <person name="Andreopoulos B."/>
            <person name="Lipzen A."/>
            <person name="Chen C."/>
            <person name="Yan M."/>
            <person name="Daum C."/>
            <person name="Ng V."/>
            <person name="Clum A."/>
            <person name="Steindorff A."/>
            <person name="Ohm R.A."/>
            <person name="Martin F."/>
            <person name="Silar P."/>
            <person name="Natvig D.O."/>
            <person name="Lalanne C."/>
            <person name="Gautier V."/>
            <person name="Ament-Velasquez S.L."/>
            <person name="Kruys A."/>
            <person name="Hutchinson M.I."/>
            <person name="Powell A.J."/>
            <person name="Barry K."/>
            <person name="Miller A.N."/>
            <person name="Grigoriev I.V."/>
            <person name="Debuchy R."/>
            <person name="Gladieux P."/>
            <person name="Hiltunen Thoren M."/>
            <person name="Johannesson H."/>
        </authorList>
    </citation>
    <scope>NUCLEOTIDE SEQUENCE</scope>
    <source>
        <strain evidence="7">PSN243</strain>
    </source>
</reference>
<dbReference type="PROSITE" id="PS00463">
    <property type="entry name" value="ZN2_CY6_FUNGAL_1"/>
    <property type="match status" value="1"/>
</dbReference>
<evidence type="ECO:0000256" key="5">
    <source>
        <dbReference type="SAM" id="MobiDB-lite"/>
    </source>
</evidence>
<evidence type="ECO:0000313" key="7">
    <source>
        <dbReference type="EMBL" id="KAK4446898.1"/>
    </source>
</evidence>
<keyword evidence="3" id="KW-0804">Transcription</keyword>
<dbReference type="GO" id="GO:0003677">
    <property type="term" value="F:DNA binding"/>
    <property type="evidence" value="ECO:0007669"/>
    <property type="project" value="UniProtKB-KW"/>
</dbReference>
<dbReference type="CDD" id="cd00067">
    <property type="entry name" value="GAL4"/>
    <property type="match status" value="1"/>
</dbReference>
<evidence type="ECO:0000256" key="3">
    <source>
        <dbReference type="ARBA" id="ARBA00023163"/>
    </source>
</evidence>
<dbReference type="SUPFAM" id="SSF57701">
    <property type="entry name" value="Zn2/Cys6 DNA-binding domain"/>
    <property type="match status" value="1"/>
</dbReference>
<evidence type="ECO:0000313" key="8">
    <source>
        <dbReference type="Proteomes" id="UP001321760"/>
    </source>
</evidence>
<dbReference type="PANTHER" id="PTHR31069:SF31">
    <property type="entry name" value="MONODICTYPHENONE CLUSTER TRANSCRIPTION FACTOR-RELATED"/>
    <property type="match status" value="1"/>
</dbReference>
<feature type="region of interest" description="Disordered" evidence="5">
    <location>
        <begin position="64"/>
        <end position="93"/>
    </location>
</feature>
<dbReference type="Gene3D" id="4.10.240.10">
    <property type="entry name" value="Zn(2)-C6 fungal-type DNA-binding domain"/>
    <property type="match status" value="1"/>
</dbReference>
<dbReference type="InterPro" id="IPR050675">
    <property type="entry name" value="OAF3"/>
</dbReference>
<protein>
    <recommendedName>
        <fullName evidence="6">Zn(2)-C6 fungal-type domain-containing protein</fullName>
    </recommendedName>
</protein>
<evidence type="ECO:0000259" key="6">
    <source>
        <dbReference type="PROSITE" id="PS50048"/>
    </source>
</evidence>
<dbReference type="GO" id="GO:0000981">
    <property type="term" value="F:DNA-binding transcription factor activity, RNA polymerase II-specific"/>
    <property type="evidence" value="ECO:0007669"/>
    <property type="project" value="InterPro"/>
</dbReference>
<sequence length="439" mass="46669">MATMGSNVARRAASQAAGESTTPTPTHRAELRSSCEPCHGAKLKCNREKPVCARCQKTGMSCAYAPTKRPGRPRKVVPAQNERQNKPEASQALHRTPSEVLLAPPDSLPSQDAAAFGTQWDFSSFVASNAELDRGLDDLFDVIATTKTAGGDALTVDANPFEGVGLPTPMSFEPEEGWLTFDAIGETVELPEPVVAIPSSAANIGPSSLSHRSVAWPTDLSQFSEDCAALSRSLAVLGNSASRIDGMETRCICPAAMTNLLSQRDNARETPPDAVLDACLHLQRILQWSWTIHKTCQRCRDDELAKLVAASIANEVVGMYRTIIDGHAKSCRGHGNDRPQYIPRPPGLGGAAAGSPLGSLLEWATLSFGSKEIQGSTKTAFLQRLIGLKLRQTGGLLGELVKGKSTDDAGQGVGQPLCMLVESTVERINVAAGMLSTID</sequence>
<dbReference type="AlphaFoldDB" id="A0AAV9GFI5"/>
<gene>
    <name evidence="7" type="ORF">QBC34DRAFT_410571</name>
</gene>
<dbReference type="PROSITE" id="PS50048">
    <property type="entry name" value="ZN2_CY6_FUNGAL_2"/>
    <property type="match status" value="1"/>
</dbReference>
<dbReference type="PANTHER" id="PTHR31069">
    <property type="entry name" value="OLEATE-ACTIVATED TRANSCRIPTION FACTOR 1-RELATED"/>
    <property type="match status" value="1"/>
</dbReference>
<dbReference type="EMBL" id="MU865953">
    <property type="protein sequence ID" value="KAK4446898.1"/>
    <property type="molecule type" value="Genomic_DNA"/>
</dbReference>
<accession>A0AAV9GFI5</accession>
<proteinExistence type="predicted"/>
<dbReference type="SMART" id="SM00066">
    <property type="entry name" value="GAL4"/>
    <property type="match status" value="1"/>
</dbReference>
<evidence type="ECO:0000256" key="2">
    <source>
        <dbReference type="ARBA" id="ARBA00023125"/>
    </source>
</evidence>
<keyword evidence="1" id="KW-0805">Transcription regulation</keyword>
<feature type="region of interest" description="Disordered" evidence="5">
    <location>
        <begin position="1"/>
        <end position="33"/>
    </location>
</feature>
<evidence type="ECO:0000256" key="4">
    <source>
        <dbReference type="ARBA" id="ARBA00023242"/>
    </source>
</evidence>
<dbReference type="Proteomes" id="UP001321760">
    <property type="component" value="Unassembled WGS sequence"/>
</dbReference>
<keyword evidence="2" id="KW-0238">DNA-binding</keyword>
<dbReference type="InterPro" id="IPR001138">
    <property type="entry name" value="Zn2Cys6_DnaBD"/>
</dbReference>
<comment type="caution">
    <text evidence="7">The sequence shown here is derived from an EMBL/GenBank/DDBJ whole genome shotgun (WGS) entry which is preliminary data.</text>
</comment>
<evidence type="ECO:0000256" key="1">
    <source>
        <dbReference type="ARBA" id="ARBA00023015"/>
    </source>
</evidence>